<dbReference type="Gene3D" id="2.130.10.80">
    <property type="entry name" value="Galactose oxidase/kelch, beta-propeller"/>
    <property type="match status" value="1"/>
</dbReference>
<dbReference type="InterPro" id="IPR013783">
    <property type="entry name" value="Ig-like_fold"/>
</dbReference>
<dbReference type="InterPro" id="IPR011043">
    <property type="entry name" value="Gal_Oxase/kelch_b-propeller"/>
</dbReference>
<dbReference type="SUPFAM" id="SSF81296">
    <property type="entry name" value="E set domains"/>
    <property type="match status" value="1"/>
</dbReference>
<gene>
    <name evidence="4" type="ORF">TorRG33x02_188970</name>
</gene>
<dbReference type="Proteomes" id="UP000237000">
    <property type="component" value="Unassembled WGS sequence"/>
</dbReference>
<proteinExistence type="predicted"/>
<protein>
    <submittedName>
        <fullName evidence="4">1,4-alpha-glucan-branching enzyme</fullName>
    </submittedName>
</protein>
<feature type="domain" description="Glyoxal oxidase N-terminal" evidence="2">
    <location>
        <begin position="3"/>
        <end position="122"/>
    </location>
</feature>
<evidence type="ECO:0000259" key="2">
    <source>
        <dbReference type="Pfam" id="PF07250"/>
    </source>
</evidence>
<keyword evidence="1" id="KW-0732">Signal</keyword>
<dbReference type="SUPFAM" id="SSF50965">
    <property type="entry name" value="Galactose oxidase, central domain"/>
    <property type="match status" value="1"/>
</dbReference>
<evidence type="ECO:0000256" key="1">
    <source>
        <dbReference type="ARBA" id="ARBA00022729"/>
    </source>
</evidence>
<dbReference type="EMBL" id="JXTC01000150">
    <property type="protein sequence ID" value="PON85229.1"/>
    <property type="molecule type" value="Genomic_DNA"/>
</dbReference>
<dbReference type="Gene3D" id="2.60.40.10">
    <property type="entry name" value="Immunoglobulins"/>
    <property type="match status" value="1"/>
</dbReference>
<reference evidence="5" key="1">
    <citation type="submission" date="2016-06" db="EMBL/GenBank/DDBJ databases">
        <title>Parallel loss of symbiosis genes in relatives of nitrogen-fixing non-legume Parasponia.</title>
        <authorList>
            <person name="Van Velzen R."/>
            <person name="Holmer R."/>
            <person name="Bu F."/>
            <person name="Rutten L."/>
            <person name="Van Zeijl A."/>
            <person name="Liu W."/>
            <person name="Santuari L."/>
            <person name="Cao Q."/>
            <person name="Sharma T."/>
            <person name="Shen D."/>
            <person name="Roswanjaya Y."/>
            <person name="Wardhani T."/>
            <person name="Kalhor M.S."/>
            <person name="Jansen J."/>
            <person name="Van den Hoogen J."/>
            <person name="Gungor B."/>
            <person name="Hartog M."/>
            <person name="Hontelez J."/>
            <person name="Verver J."/>
            <person name="Yang W.-C."/>
            <person name="Schijlen E."/>
            <person name="Repin R."/>
            <person name="Schilthuizen M."/>
            <person name="Schranz E."/>
            <person name="Heidstra R."/>
            <person name="Miyata K."/>
            <person name="Fedorova E."/>
            <person name="Kohlen W."/>
            <person name="Bisseling T."/>
            <person name="Smit S."/>
            <person name="Geurts R."/>
        </authorList>
    </citation>
    <scope>NUCLEOTIDE SEQUENCE [LARGE SCALE GENOMIC DNA]</scope>
    <source>
        <strain evidence="5">cv. RG33-2</strain>
    </source>
</reference>
<sequence>MRTGNRHKWNMEHMPGPRLMNDMLILPTGDILIINGAERGVAGWDTARNASLRPYLYNPNRPLGRRFSLLRPTRIARMYHSSAVLLPDGRVLVGGSNPHNRYTFSNTPYPTELRLQAFVPYYMDRQYHPIRPSNVTILNHVDDGVVYGGEFHVRFLLGRRPSRDVEFVAYAPPFTTHSMSMNQRMLRLRAKSMERGEGGWFNVVLEAPPSPNVSPSGYYMLTVVNEGIPSLSQWVRFIRSS</sequence>
<evidence type="ECO:0000313" key="4">
    <source>
        <dbReference type="EMBL" id="PON85229.1"/>
    </source>
</evidence>
<keyword evidence="5" id="KW-1185">Reference proteome</keyword>
<dbReference type="InterPro" id="IPR014756">
    <property type="entry name" value="Ig_E-set"/>
</dbReference>
<accession>A0A2P5EI82</accession>
<dbReference type="InterPro" id="IPR015202">
    <property type="entry name" value="GO-like_E_set"/>
</dbReference>
<dbReference type="InParanoid" id="A0A2P5EI82"/>
<dbReference type="PANTHER" id="PTHR32208:SF54">
    <property type="entry name" value="ALDEHYDE OXIDASE GLOX-LIKE"/>
    <property type="match status" value="1"/>
</dbReference>
<feature type="domain" description="Galactose oxidase-like Early set" evidence="3">
    <location>
        <begin position="140"/>
        <end position="236"/>
    </location>
</feature>
<dbReference type="OrthoDB" id="2019572at2759"/>
<name>A0A2P5EI82_TREOI</name>
<dbReference type="AlphaFoldDB" id="A0A2P5EI82"/>
<comment type="caution">
    <text evidence="4">The sequence shown here is derived from an EMBL/GenBank/DDBJ whole genome shotgun (WGS) entry which is preliminary data.</text>
</comment>
<organism evidence="4 5">
    <name type="scientific">Trema orientale</name>
    <name type="common">Charcoal tree</name>
    <name type="synonym">Celtis orientalis</name>
    <dbReference type="NCBI Taxonomy" id="63057"/>
    <lineage>
        <taxon>Eukaryota</taxon>
        <taxon>Viridiplantae</taxon>
        <taxon>Streptophyta</taxon>
        <taxon>Embryophyta</taxon>
        <taxon>Tracheophyta</taxon>
        <taxon>Spermatophyta</taxon>
        <taxon>Magnoliopsida</taxon>
        <taxon>eudicotyledons</taxon>
        <taxon>Gunneridae</taxon>
        <taxon>Pentapetalae</taxon>
        <taxon>rosids</taxon>
        <taxon>fabids</taxon>
        <taxon>Rosales</taxon>
        <taxon>Cannabaceae</taxon>
        <taxon>Trema</taxon>
    </lineage>
</organism>
<dbReference type="InterPro" id="IPR009880">
    <property type="entry name" value="Glyoxal_oxidase_N"/>
</dbReference>
<evidence type="ECO:0000259" key="3">
    <source>
        <dbReference type="Pfam" id="PF09118"/>
    </source>
</evidence>
<dbReference type="PANTHER" id="PTHR32208">
    <property type="entry name" value="SECRETED PROTEIN-RELATED"/>
    <property type="match status" value="1"/>
</dbReference>
<evidence type="ECO:0000313" key="5">
    <source>
        <dbReference type="Proteomes" id="UP000237000"/>
    </source>
</evidence>
<dbReference type="InterPro" id="IPR037293">
    <property type="entry name" value="Gal_Oxidase_central_sf"/>
</dbReference>
<dbReference type="STRING" id="63057.A0A2P5EI82"/>
<dbReference type="Pfam" id="PF09118">
    <property type="entry name" value="GO-like_E_set"/>
    <property type="match status" value="1"/>
</dbReference>
<dbReference type="Pfam" id="PF07250">
    <property type="entry name" value="Glyoxal_oxid_N"/>
    <property type="match status" value="1"/>
</dbReference>
<dbReference type="CDD" id="cd02851">
    <property type="entry name" value="E_set_GO_C"/>
    <property type="match status" value="1"/>
</dbReference>